<gene>
    <name evidence="1" type="ORF">UT78_C0012G0014</name>
</gene>
<dbReference type="EMBL" id="LBYC01000012">
    <property type="protein sequence ID" value="KKR42943.1"/>
    <property type="molecule type" value="Genomic_DNA"/>
</dbReference>
<evidence type="ECO:0000313" key="1">
    <source>
        <dbReference type="EMBL" id="KKR42943.1"/>
    </source>
</evidence>
<organism evidence="1 2">
    <name type="scientific">Candidatus Nomurabacteria bacterium GW2011_GWF2_40_12</name>
    <dbReference type="NCBI Taxonomy" id="1618776"/>
    <lineage>
        <taxon>Bacteria</taxon>
        <taxon>Candidatus Nomuraibacteriota</taxon>
    </lineage>
</organism>
<comment type="caution">
    <text evidence="1">The sequence shown here is derived from an EMBL/GenBank/DDBJ whole genome shotgun (WGS) entry which is preliminary data.</text>
</comment>
<evidence type="ECO:0000313" key="2">
    <source>
        <dbReference type="Proteomes" id="UP000034301"/>
    </source>
</evidence>
<dbReference type="Proteomes" id="UP000034301">
    <property type="component" value="Unassembled WGS sequence"/>
</dbReference>
<dbReference type="AlphaFoldDB" id="A0A0G0QRZ0"/>
<protein>
    <submittedName>
        <fullName evidence="1">Uncharacterized protein</fullName>
    </submittedName>
</protein>
<reference evidence="1 2" key="1">
    <citation type="journal article" date="2015" name="Nature">
        <title>rRNA introns, odd ribosomes, and small enigmatic genomes across a large radiation of phyla.</title>
        <authorList>
            <person name="Brown C.T."/>
            <person name="Hug L.A."/>
            <person name="Thomas B.C."/>
            <person name="Sharon I."/>
            <person name="Castelle C.J."/>
            <person name="Singh A."/>
            <person name="Wilkins M.J."/>
            <person name="Williams K.H."/>
            <person name="Banfield J.F."/>
        </authorList>
    </citation>
    <scope>NUCLEOTIDE SEQUENCE [LARGE SCALE GENOMIC DNA]</scope>
</reference>
<sequence length="72" mass="7870">MERIVNFWEIFRQNPDGGIEPTRVVRIGGVQMGPGVVFGPGVSFGGVNLAQYAGRSLRIQEDQEIITILGIL</sequence>
<proteinExistence type="predicted"/>
<accession>A0A0G0QRZ0</accession>
<name>A0A0G0QRZ0_9BACT</name>